<accession>A0A7R9J347</accession>
<reference evidence="3" key="1">
    <citation type="submission" date="2020-11" db="EMBL/GenBank/DDBJ databases">
        <authorList>
            <person name="Tran Van P."/>
        </authorList>
    </citation>
    <scope>NUCLEOTIDE SEQUENCE</scope>
</reference>
<dbReference type="SUPFAM" id="SSF46689">
    <property type="entry name" value="Homeodomain-like"/>
    <property type="match status" value="1"/>
</dbReference>
<feature type="region of interest" description="Disordered" evidence="2">
    <location>
        <begin position="323"/>
        <end position="353"/>
    </location>
</feature>
<organism evidence="3">
    <name type="scientific">Timema californicum</name>
    <name type="common">California timema</name>
    <name type="synonym">Walking stick</name>
    <dbReference type="NCBI Taxonomy" id="61474"/>
    <lineage>
        <taxon>Eukaryota</taxon>
        <taxon>Metazoa</taxon>
        <taxon>Ecdysozoa</taxon>
        <taxon>Arthropoda</taxon>
        <taxon>Hexapoda</taxon>
        <taxon>Insecta</taxon>
        <taxon>Pterygota</taxon>
        <taxon>Neoptera</taxon>
        <taxon>Polyneoptera</taxon>
        <taxon>Phasmatodea</taxon>
        <taxon>Timematodea</taxon>
        <taxon>Timematoidea</taxon>
        <taxon>Timematidae</taxon>
        <taxon>Timema</taxon>
    </lineage>
</organism>
<evidence type="ECO:0000256" key="2">
    <source>
        <dbReference type="SAM" id="MobiDB-lite"/>
    </source>
</evidence>
<dbReference type="InterPro" id="IPR009057">
    <property type="entry name" value="Homeodomain-like_sf"/>
</dbReference>
<proteinExistence type="predicted"/>
<name>A0A7R9J347_TIMCA</name>
<sequence length="353" mass="39804">MTPLVWDGAGDEGIWFEYQPNMAKRKNWRKEDMVYVFNAVRGKNMGYKAAARLFHVPRATIKGFVKLKLSAEKNGRNGNFLMVLLLAPPGSLDWDIHCVSPPHFTDKQQSLDVAFMFPFKTYYTKAIENWLANHPGHIVRKLQVASPLAEAYFKVTTVETDVNGFKKTSNIPFKPDNFSGEDFIVYRQQNNNQENKAQLPHVLISLKDIREVPVIEPTLLNRHSSTDSESLDGSNEISYVSTDNEDSEDYVECSVCGKPYSSNKMVSPAILGFWSGNQIINTKHRADYDITRLFEVGGSAHFYITCCWDRAWGERGNSAPPPITLLNPHHTHSRPPFPSTNKPRAGLLRGGGV</sequence>
<gene>
    <name evidence="3" type="ORF">TCMB3V08_LOCUS4232</name>
</gene>
<comment type="subcellular location">
    <subcellularLocation>
        <location evidence="1">Nucleus</location>
    </subcellularLocation>
</comment>
<evidence type="ECO:0000256" key="1">
    <source>
        <dbReference type="ARBA" id="ARBA00004123"/>
    </source>
</evidence>
<protein>
    <submittedName>
        <fullName evidence="3">(California timema) hypothetical protein</fullName>
    </submittedName>
</protein>
<dbReference type="EMBL" id="OE180574">
    <property type="protein sequence ID" value="CAD7571562.1"/>
    <property type="molecule type" value="Genomic_DNA"/>
</dbReference>
<dbReference type="AlphaFoldDB" id="A0A7R9J347"/>
<feature type="compositionally biased region" description="Polar residues" evidence="2">
    <location>
        <begin position="223"/>
        <end position="242"/>
    </location>
</feature>
<dbReference type="GO" id="GO:0005634">
    <property type="term" value="C:nucleus"/>
    <property type="evidence" value="ECO:0007669"/>
    <property type="project" value="UniProtKB-SubCell"/>
</dbReference>
<feature type="region of interest" description="Disordered" evidence="2">
    <location>
        <begin position="223"/>
        <end position="243"/>
    </location>
</feature>
<evidence type="ECO:0000313" key="3">
    <source>
        <dbReference type="EMBL" id="CAD7571562.1"/>
    </source>
</evidence>